<evidence type="ECO:0000256" key="2">
    <source>
        <dbReference type="ARBA" id="ARBA00022737"/>
    </source>
</evidence>
<dbReference type="EMBL" id="MU825884">
    <property type="protein sequence ID" value="KAJ7384817.1"/>
    <property type="molecule type" value="Genomic_DNA"/>
</dbReference>
<evidence type="ECO:0000259" key="6">
    <source>
        <dbReference type="PROSITE" id="PS50157"/>
    </source>
</evidence>
<evidence type="ECO:0000256" key="1">
    <source>
        <dbReference type="ARBA" id="ARBA00022723"/>
    </source>
</evidence>
<keyword evidence="3 5" id="KW-0863">Zinc-finger</keyword>
<dbReference type="InterPro" id="IPR036236">
    <property type="entry name" value="Znf_C2H2_sf"/>
</dbReference>
<feature type="domain" description="C2H2-type" evidence="6">
    <location>
        <begin position="73"/>
        <end position="102"/>
    </location>
</feature>
<dbReference type="FunFam" id="3.30.160.60:FF:000072">
    <property type="entry name" value="zinc finger protein 143 isoform X1"/>
    <property type="match status" value="1"/>
</dbReference>
<dbReference type="GO" id="GO:0008270">
    <property type="term" value="F:zinc ion binding"/>
    <property type="evidence" value="ECO:0007669"/>
    <property type="project" value="UniProtKB-KW"/>
</dbReference>
<dbReference type="AlphaFoldDB" id="A0A9W9ZNA1"/>
<dbReference type="PROSITE" id="PS00028">
    <property type="entry name" value="ZINC_FINGER_C2H2_1"/>
    <property type="match status" value="1"/>
</dbReference>
<keyword evidence="4" id="KW-0862">Zinc</keyword>
<evidence type="ECO:0000313" key="8">
    <source>
        <dbReference type="Proteomes" id="UP001163046"/>
    </source>
</evidence>
<sequence>MIEVGADTDGDFRIMFKQLNQALTSSSERQNIKCHWKGCTESITWSDCDQLFIHVKGHVESADEDIAPINRIYKCQWEHCSKTYTKKKNLETHLRDHTGSSSDNFLGIVKGSGQGPNSNQTANEVASTCHQMVPQDLSTYEDIRESGFLKLPSGRLLSDYKNVSSPQSGWQTSTLRAMRDKFDKVKIGKRGQLGGLFLTRSN</sequence>
<gene>
    <name evidence="7" type="ORF">OS493_019494</name>
</gene>
<keyword evidence="1" id="KW-0479">Metal-binding</keyword>
<evidence type="ECO:0000256" key="3">
    <source>
        <dbReference type="ARBA" id="ARBA00022771"/>
    </source>
</evidence>
<dbReference type="SMART" id="SM00355">
    <property type="entry name" value="ZnF_C2H2"/>
    <property type="match status" value="2"/>
</dbReference>
<comment type="caution">
    <text evidence="7">The sequence shown here is derived from an EMBL/GenBank/DDBJ whole genome shotgun (WGS) entry which is preliminary data.</text>
</comment>
<dbReference type="PROSITE" id="PS50157">
    <property type="entry name" value="ZINC_FINGER_C2H2_2"/>
    <property type="match status" value="1"/>
</dbReference>
<reference evidence="7" key="1">
    <citation type="submission" date="2023-01" db="EMBL/GenBank/DDBJ databases">
        <title>Genome assembly of the deep-sea coral Lophelia pertusa.</title>
        <authorList>
            <person name="Herrera S."/>
            <person name="Cordes E."/>
        </authorList>
    </citation>
    <scope>NUCLEOTIDE SEQUENCE</scope>
    <source>
        <strain evidence="7">USNM1676648</strain>
        <tissue evidence="7">Polyp</tissue>
    </source>
</reference>
<protein>
    <recommendedName>
        <fullName evidence="6">C2H2-type domain-containing protein</fullName>
    </recommendedName>
</protein>
<dbReference type="Gene3D" id="3.30.160.60">
    <property type="entry name" value="Classic Zinc Finger"/>
    <property type="match status" value="1"/>
</dbReference>
<evidence type="ECO:0000313" key="7">
    <source>
        <dbReference type="EMBL" id="KAJ7384817.1"/>
    </source>
</evidence>
<dbReference type="Proteomes" id="UP001163046">
    <property type="component" value="Unassembled WGS sequence"/>
</dbReference>
<keyword evidence="2" id="KW-0677">Repeat</keyword>
<dbReference type="OrthoDB" id="6141491at2759"/>
<evidence type="ECO:0000256" key="5">
    <source>
        <dbReference type="PROSITE-ProRule" id="PRU00042"/>
    </source>
</evidence>
<name>A0A9W9ZNA1_9CNID</name>
<dbReference type="InterPro" id="IPR013087">
    <property type="entry name" value="Znf_C2H2_type"/>
</dbReference>
<dbReference type="SUPFAM" id="SSF57667">
    <property type="entry name" value="beta-beta-alpha zinc fingers"/>
    <property type="match status" value="1"/>
</dbReference>
<proteinExistence type="predicted"/>
<accession>A0A9W9ZNA1</accession>
<keyword evidence="8" id="KW-1185">Reference proteome</keyword>
<evidence type="ECO:0000256" key="4">
    <source>
        <dbReference type="ARBA" id="ARBA00022833"/>
    </source>
</evidence>
<organism evidence="7 8">
    <name type="scientific">Desmophyllum pertusum</name>
    <dbReference type="NCBI Taxonomy" id="174260"/>
    <lineage>
        <taxon>Eukaryota</taxon>
        <taxon>Metazoa</taxon>
        <taxon>Cnidaria</taxon>
        <taxon>Anthozoa</taxon>
        <taxon>Hexacorallia</taxon>
        <taxon>Scleractinia</taxon>
        <taxon>Caryophylliina</taxon>
        <taxon>Caryophylliidae</taxon>
        <taxon>Desmophyllum</taxon>
    </lineage>
</organism>